<dbReference type="Proteomes" id="UP001162060">
    <property type="component" value="Unassembled WGS sequence"/>
</dbReference>
<gene>
    <name evidence="2" type="ORF">PM001_LOCUS3947</name>
</gene>
<feature type="compositionally biased region" description="Acidic residues" evidence="1">
    <location>
        <begin position="153"/>
        <end position="165"/>
    </location>
</feature>
<sequence>MVGLIIVALGVTVFAAVALWLHHAPKRLENNTSTTSTRSSDDEDEVSAAPLSVDVVADLDERGSLLPKLAGLLRSPSHKVATRIKQEPVMMRAASRPARSGSLTLPLGARTKQSENVPAKKVHVPYFYPLLDETAKWWQTQQCRADNLSELVQDEEPEADQEEPVSGDKWSTELLNKNTPMSTVLPKELIRLEDNSVVS</sequence>
<feature type="region of interest" description="Disordered" evidence="1">
    <location>
        <begin position="153"/>
        <end position="174"/>
    </location>
</feature>
<evidence type="ECO:0008006" key="4">
    <source>
        <dbReference type="Google" id="ProtNLM"/>
    </source>
</evidence>
<name>A0AAV1TBI3_9STRA</name>
<reference evidence="2" key="1">
    <citation type="submission" date="2024-01" db="EMBL/GenBank/DDBJ databases">
        <authorList>
            <person name="Webb A."/>
        </authorList>
    </citation>
    <scope>NUCLEOTIDE SEQUENCE</scope>
    <source>
        <strain evidence="2">Pm1</strain>
    </source>
</reference>
<evidence type="ECO:0000313" key="2">
    <source>
        <dbReference type="EMBL" id="CAK7909498.1"/>
    </source>
</evidence>
<dbReference type="AlphaFoldDB" id="A0AAV1TBI3"/>
<protein>
    <recommendedName>
        <fullName evidence="4">Transmembrane protein</fullName>
    </recommendedName>
</protein>
<proteinExistence type="predicted"/>
<organism evidence="2 3">
    <name type="scientific">Peronospora matthiolae</name>
    <dbReference type="NCBI Taxonomy" id="2874970"/>
    <lineage>
        <taxon>Eukaryota</taxon>
        <taxon>Sar</taxon>
        <taxon>Stramenopiles</taxon>
        <taxon>Oomycota</taxon>
        <taxon>Peronosporomycetes</taxon>
        <taxon>Peronosporales</taxon>
        <taxon>Peronosporaceae</taxon>
        <taxon>Peronospora</taxon>
    </lineage>
</organism>
<accession>A0AAV1TBI3</accession>
<evidence type="ECO:0000313" key="3">
    <source>
        <dbReference type="Proteomes" id="UP001162060"/>
    </source>
</evidence>
<dbReference type="EMBL" id="CAKLBY020000035">
    <property type="protein sequence ID" value="CAK7909498.1"/>
    <property type="molecule type" value="Genomic_DNA"/>
</dbReference>
<evidence type="ECO:0000256" key="1">
    <source>
        <dbReference type="SAM" id="MobiDB-lite"/>
    </source>
</evidence>
<comment type="caution">
    <text evidence="2">The sequence shown here is derived from an EMBL/GenBank/DDBJ whole genome shotgun (WGS) entry which is preliminary data.</text>
</comment>